<gene>
    <name evidence="2" type="ORF">SAMN05660461_1409</name>
</gene>
<reference evidence="2 3" key="1">
    <citation type="submission" date="2017-02" db="EMBL/GenBank/DDBJ databases">
        <authorList>
            <person name="Peterson S.W."/>
        </authorList>
    </citation>
    <scope>NUCLEOTIDE SEQUENCE [LARGE SCALE GENOMIC DNA]</scope>
    <source>
        <strain evidence="2 3">DSM 18108</strain>
    </source>
</reference>
<accession>A0A1T5NGI0</accession>
<organism evidence="2 3">
    <name type="scientific">Chitinophaga ginsengisegetis</name>
    <dbReference type="NCBI Taxonomy" id="393003"/>
    <lineage>
        <taxon>Bacteria</taxon>
        <taxon>Pseudomonadati</taxon>
        <taxon>Bacteroidota</taxon>
        <taxon>Chitinophagia</taxon>
        <taxon>Chitinophagales</taxon>
        <taxon>Chitinophagaceae</taxon>
        <taxon>Chitinophaga</taxon>
    </lineage>
</organism>
<evidence type="ECO:0000313" key="3">
    <source>
        <dbReference type="Proteomes" id="UP000190166"/>
    </source>
</evidence>
<evidence type="ECO:0000256" key="1">
    <source>
        <dbReference type="SAM" id="MobiDB-lite"/>
    </source>
</evidence>
<proteinExistence type="predicted"/>
<dbReference type="EMBL" id="FUZZ01000001">
    <property type="protein sequence ID" value="SKC99218.1"/>
    <property type="molecule type" value="Genomic_DNA"/>
</dbReference>
<sequence>MTNKNLKKKIQDLKAKSKPASEEATKGLEGLGTSSIKEDELDEISGGDAIPDDSASAGCTTMCYVN</sequence>
<keyword evidence="3" id="KW-1185">Reference proteome</keyword>
<protein>
    <submittedName>
        <fullName evidence="2">Uncharacterized protein</fullName>
    </submittedName>
</protein>
<feature type="compositionally biased region" description="Basic and acidic residues" evidence="1">
    <location>
        <begin position="9"/>
        <end position="26"/>
    </location>
</feature>
<evidence type="ECO:0000313" key="2">
    <source>
        <dbReference type="EMBL" id="SKC99218.1"/>
    </source>
</evidence>
<dbReference type="Proteomes" id="UP000190166">
    <property type="component" value="Unassembled WGS sequence"/>
</dbReference>
<name>A0A1T5NGI0_9BACT</name>
<dbReference type="AlphaFoldDB" id="A0A1T5NGI0"/>
<dbReference type="STRING" id="393003.SAMN05660461_1409"/>
<dbReference type="RefSeq" id="WP_079468675.1">
    <property type="nucleotide sequence ID" value="NZ_FUZZ01000001.1"/>
</dbReference>
<feature type="region of interest" description="Disordered" evidence="1">
    <location>
        <begin position="1"/>
        <end position="38"/>
    </location>
</feature>